<feature type="domain" description="Bacteriophage CI repressor N-terminal" evidence="2">
    <location>
        <begin position="9"/>
        <end position="54"/>
    </location>
</feature>
<keyword evidence="4" id="KW-1185">Reference proteome</keyword>
<sequence length="139" mass="15123">MREFDQQLLRLKAVLGMTSDQEVAAALGMTKAAFSDRKKRGAFPEEKVLALATLRQDLQIDPQYVLSGQRSTSNVASTQHLPPDEQLLLDSYRGLSAAKKKQLLTSLLTGDVAKKPPKSDGGVSVRGSGNRTAGRDFHE</sequence>
<dbReference type="STRING" id="53406.SAMN05421553_2754"/>
<evidence type="ECO:0000256" key="1">
    <source>
        <dbReference type="SAM" id="MobiDB-lite"/>
    </source>
</evidence>
<dbReference type="EMBL" id="FNSC01000001">
    <property type="protein sequence ID" value="SED49016.1"/>
    <property type="molecule type" value="Genomic_DNA"/>
</dbReference>
<reference evidence="4" key="1">
    <citation type="submission" date="2016-10" db="EMBL/GenBank/DDBJ databases">
        <authorList>
            <person name="Varghese N."/>
            <person name="Submissions S."/>
        </authorList>
    </citation>
    <scope>NUCLEOTIDE SEQUENCE [LARGE SCALE GENOMIC DNA]</scope>
    <source>
        <strain evidence="4">DSM 12111</strain>
    </source>
</reference>
<dbReference type="AlphaFoldDB" id="A0A1H5B3Q6"/>
<dbReference type="Proteomes" id="UP000242849">
    <property type="component" value="Unassembled WGS sequence"/>
</dbReference>
<protein>
    <submittedName>
        <fullName evidence="3">Bacteriophage CI repressor helix-turn-helix domain-containing protein</fullName>
    </submittedName>
</protein>
<evidence type="ECO:0000259" key="2">
    <source>
        <dbReference type="Pfam" id="PF07022"/>
    </source>
</evidence>
<dbReference type="InterPro" id="IPR010744">
    <property type="entry name" value="Phage_CI_N"/>
</dbReference>
<dbReference type="RefSeq" id="WP_090382087.1">
    <property type="nucleotide sequence ID" value="NZ_CP156749.1"/>
</dbReference>
<organism evidence="3 4">
    <name type="scientific">Pseudomonas anguilliseptica</name>
    <dbReference type="NCBI Taxonomy" id="53406"/>
    <lineage>
        <taxon>Bacteria</taxon>
        <taxon>Pseudomonadati</taxon>
        <taxon>Pseudomonadota</taxon>
        <taxon>Gammaproteobacteria</taxon>
        <taxon>Pseudomonadales</taxon>
        <taxon>Pseudomonadaceae</taxon>
        <taxon>Pseudomonas</taxon>
    </lineage>
</organism>
<gene>
    <name evidence="3" type="ORF">SAMN05421553_2754</name>
</gene>
<dbReference type="GO" id="GO:0045892">
    <property type="term" value="P:negative regulation of DNA-templated transcription"/>
    <property type="evidence" value="ECO:0007669"/>
    <property type="project" value="InterPro"/>
</dbReference>
<evidence type="ECO:0000313" key="4">
    <source>
        <dbReference type="Proteomes" id="UP000242849"/>
    </source>
</evidence>
<name>A0A1H5B3Q6_PSEAG</name>
<evidence type="ECO:0000313" key="3">
    <source>
        <dbReference type="EMBL" id="SED49016.1"/>
    </source>
</evidence>
<dbReference type="Gene3D" id="1.10.260.40">
    <property type="entry name" value="lambda repressor-like DNA-binding domains"/>
    <property type="match status" value="1"/>
</dbReference>
<dbReference type="OrthoDB" id="7011085at2"/>
<dbReference type="GO" id="GO:0003677">
    <property type="term" value="F:DNA binding"/>
    <property type="evidence" value="ECO:0007669"/>
    <property type="project" value="InterPro"/>
</dbReference>
<proteinExistence type="predicted"/>
<dbReference type="Pfam" id="PF07022">
    <property type="entry name" value="Phage_CI_repr"/>
    <property type="match status" value="1"/>
</dbReference>
<dbReference type="InterPro" id="IPR010982">
    <property type="entry name" value="Lambda_DNA-bd_dom_sf"/>
</dbReference>
<feature type="region of interest" description="Disordered" evidence="1">
    <location>
        <begin position="109"/>
        <end position="139"/>
    </location>
</feature>
<accession>A0A1H5B3Q6</accession>